<dbReference type="InterPro" id="IPR005105">
    <property type="entry name" value="GlnD_Uridyltrans_N"/>
</dbReference>
<feature type="region of interest" description="Uridylyltransferase" evidence="7">
    <location>
        <begin position="1"/>
        <end position="371"/>
    </location>
</feature>
<dbReference type="PANTHER" id="PTHR47320">
    <property type="entry name" value="BIFUNCTIONAL URIDYLYLTRANSFERASE/URIDYLYL-REMOVING ENZYME"/>
    <property type="match status" value="1"/>
</dbReference>
<keyword evidence="1 7" id="KW-0808">Transferase</keyword>
<dbReference type="RefSeq" id="WP_317835907.1">
    <property type="nucleotide sequence ID" value="NZ_CP136920.1"/>
</dbReference>
<dbReference type="PROSITE" id="PS51671">
    <property type="entry name" value="ACT"/>
    <property type="match status" value="2"/>
</dbReference>
<dbReference type="PIRSF" id="PIRSF006288">
    <property type="entry name" value="PII_uridyltransf"/>
    <property type="match status" value="1"/>
</dbReference>
<accession>A0AAQ3QT64</accession>
<evidence type="ECO:0000256" key="1">
    <source>
        <dbReference type="ARBA" id="ARBA00022679"/>
    </source>
</evidence>
<dbReference type="SUPFAM" id="SSF55021">
    <property type="entry name" value="ACT-like"/>
    <property type="match status" value="2"/>
</dbReference>
<keyword evidence="2 7" id="KW-0548">Nucleotidyltransferase</keyword>
<dbReference type="Pfam" id="PF08335">
    <property type="entry name" value="GlnD_UR_UTase"/>
    <property type="match status" value="1"/>
</dbReference>
<evidence type="ECO:0000259" key="8">
    <source>
        <dbReference type="PROSITE" id="PS51671"/>
    </source>
</evidence>
<dbReference type="KEGG" id="puo:RZN69_09685"/>
<keyword evidence="10" id="KW-1185">Reference proteome</keyword>
<evidence type="ECO:0000256" key="6">
    <source>
        <dbReference type="ARBA" id="ARBA00023268"/>
    </source>
</evidence>
<dbReference type="InterPro" id="IPR010043">
    <property type="entry name" value="UTase/UR"/>
</dbReference>
<dbReference type="EC" id="3.1.4.-" evidence="7"/>
<gene>
    <name evidence="7 9" type="primary">glnD</name>
    <name evidence="9" type="ORF">RZN69_09685</name>
</gene>
<dbReference type="Gene3D" id="1.20.120.330">
    <property type="entry name" value="Nucleotidyltransferases domain 2"/>
    <property type="match status" value="1"/>
</dbReference>
<comment type="similarity">
    <text evidence="7">Belongs to the GlnD family.</text>
</comment>
<dbReference type="SUPFAM" id="SSF81891">
    <property type="entry name" value="Poly A polymerase C-terminal region-like"/>
    <property type="match status" value="1"/>
</dbReference>
<evidence type="ECO:0000313" key="9">
    <source>
        <dbReference type="EMBL" id="WOO43358.1"/>
    </source>
</evidence>
<dbReference type="GO" id="GO:0008773">
    <property type="term" value="F:[protein-PII] uridylyltransferase activity"/>
    <property type="evidence" value="ECO:0007669"/>
    <property type="project" value="UniProtKB-UniRule"/>
</dbReference>
<keyword evidence="4 7" id="KW-0378">Hydrolase</keyword>
<dbReference type="InterPro" id="IPR013546">
    <property type="entry name" value="PII_UdlTrfase/GS_AdlTrfase"/>
</dbReference>
<dbReference type="EMBL" id="CP136920">
    <property type="protein sequence ID" value="WOO43358.1"/>
    <property type="molecule type" value="Genomic_DNA"/>
</dbReference>
<dbReference type="InterPro" id="IPR043519">
    <property type="entry name" value="NT_sf"/>
</dbReference>
<evidence type="ECO:0000256" key="7">
    <source>
        <dbReference type="HAMAP-Rule" id="MF_00277"/>
    </source>
</evidence>
<evidence type="ECO:0000256" key="5">
    <source>
        <dbReference type="ARBA" id="ARBA00022842"/>
    </source>
</evidence>
<comment type="function">
    <text evidence="7">Modifies, by uridylylation and deuridylylation, the PII regulatory proteins (GlnB and homologs), in response to the nitrogen status of the cell that GlnD senses through the glutamine level. Under low glutamine levels, catalyzes the conversion of the PII proteins and UTP to PII-UMP and PPi, while under higher glutamine levels, GlnD hydrolyzes PII-UMP to PII and UMP (deuridylylation). Thus, controls uridylylation state and activity of the PII proteins, and plays an important role in the regulation of nitrogen metabolism.</text>
</comment>
<dbReference type="InterPro" id="IPR045865">
    <property type="entry name" value="ACT-like_dom_sf"/>
</dbReference>
<dbReference type="SUPFAM" id="SSF81301">
    <property type="entry name" value="Nucleotidyltransferase"/>
    <property type="match status" value="1"/>
</dbReference>
<reference evidence="9 10" key="1">
    <citation type="submission" date="2023-10" db="EMBL/GenBank/DDBJ databases">
        <title>Rubellicoccus peritrichatus gen. nov., sp. nov., isolated from an algae of coral reef tank.</title>
        <authorList>
            <person name="Luo J."/>
        </authorList>
    </citation>
    <scope>NUCLEOTIDE SEQUENCE [LARGE SCALE GENOMIC DNA]</scope>
    <source>
        <strain evidence="9 10">CR14</strain>
    </source>
</reference>
<dbReference type="NCBIfam" id="TIGR01693">
    <property type="entry name" value="UTase_glnD"/>
    <property type="match status" value="1"/>
</dbReference>
<dbReference type="CDD" id="cd04873">
    <property type="entry name" value="ACT_UUR-ACR-like"/>
    <property type="match status" value="2"/>
</dbReference>
<dbReference type="GO" id="GO:0006808">
    <property type="term" value="P:regulation of nitrogen utilization"/>
    <property type="evidence" value="ECO:0007669"/>
    <property type="project" value="UniProtKB-UniRule"/>
</dbReference>
<dbReference type="InterPro" id="IPR002912">
    <property type="entry name" value="ACT_dom"/>
</dbReference>
<evidence type="ECO:0000256" key="4">
    <source>
        <dbReference type="ARBA" id="ARBA00022801"/>
    </source>
</evidence>
<name>A0AAQ3QT64_9BACT</name>
<dbReference type="EC" id="2.7.7.59" evidence="7"/>
<comment type="catalytic activity">
    <reaction evidence="7">
        <text>[protein-PII]-L-tyrosine + UTP = [protein-PII]-uridylyl-L-tyrosine + diphosphate</text>
        <dbReference type="Rhea" id="RHEA:13673"/>
        <dbReference type="Rhea" id="RHEA-COMP:12147"/>
        <dbReference type="Rhea" id="RHEA-COMP:12148"/>
        <dbReference type="ChEBI" id="CHEBI:33019"/>
        <dbReference type="ChEBI" id="CHEBI:46398"/>
        <dbReference type="ChEBI" id="CHEBI:46858"/>
        <dbReference type="ChEBI" id="CHEBI:90602"/>
        <dbReference type="EC" id="2.7.7.59"/>
    </reaction>
</comment>
<keyword evidence="3" id="KW-0677">Repeat</keyword>
<proteinExistence type="inferred from homology"/>
<evidence type="ECO:0000256" key="3">
    <source>
        <dbReference type="ARBA" id="ARBA00022737"/>
    </source>
</evidence>
<comment type="activity regulation">
    <text evidence="7">Uridylyltransferase (UTase) activity is inhibited by glutamine, while glutamine activates uridylyl-removing (UR) activity.</text>
</comment>
<evidence type="ECO:0000313" key="10">
    <source>
        <dbReference type="Proteomes" id="UP001304300"/>
    </source>
</evidence>
<dbReference type="Pfam" id="PF01966">
    <property type="entry name" value="HD"/>
    <property type="match status" value="1"/>
</dbReference>
<comment type="cofactor">
    <cofactor evidence="7">
        <name>Mg(2+)</name>
        <dbReference type="ChEBI" id="CHEBI:18420"/>
    </cofactor>
</comment>
<protein>
    <recommendedName>
        <fullName evidence="7">Bifunctional uridylyltransferase/uridylyl-removing enzyme</fullName>
        <shortName evidence="7">UTase/UR</shortName>
    </recommendedName>
    <alternativeName>
        <fullName evidence="7">Bifunctional [protein-PII] modification enzyme</fullName>
    </alternativeName>
    <alternativeName>
        <fullName evidence="7">Bifunctional nitrogen sensor protein</fullName>
    </alternativeName>
    <domain>
        <recommendedName>
            <fullName evidence="7">[Protein-PII] uridylyltransferase</fullName>
            <shortName evidence="7">PII uridylyltransferase</shortName>
            <shortName evidence="7">UTase</shortName>
            <ecNumber evidence="7">2.7.7.59</ecNumber>
        </recommendedName>
    </domain>
    <domain>
        <recommendedName>
            <fullName evidence="7">[Protein-PII]-UMP uridylyl-removing enzyme</fullName>
            <shortName evidence="7">UR</shortName>
            <ecNumber evidence="7">3.1.4.-</ecNumber>
        </recommendedName>
    </domain>
</protein>
<dbReference type="AlphaFoldDB" id="A0AAQ3QT64"/>
<comment type="catalytic activity">
    <reaction evidence="7">
        <text>[protein-PII]-uridylyl-L-tyrosine + H2O = [protein-PII]-L-tyrosine + UMP + H(+)</text>
        <dbReference type="Rhea" id="RHEA:48600"/>
        <dbReference type="Rhea" id="RHEA-COMP:12147"/>
        <dbReference type="Rhea" id="RHEA-COMP:12148"/>
        <dbReference type="ChEBI" id="CHEBI:15377"/>
        <dbReference type="ChEBI" id="CHEBI:15378"/>
        <dbReference type="ChEBI" id="CHEBI:46858"/>
        <dbReference type="ChEBI" id="CHEBI:57865"/>
        <dbReference type="ChEBI" id="CHEBI:90602"/>
    </reaction>
</comment>
<organism evidence="9 10">
    <name type="scientific">Rubellicoccus peritrichatus</name>
    <dbReference type="NCBI Taxonomy" id="3080537"/>
    <lineage>
        <taxon>Bacteria</taxon>
        <taxon>Pseudomonadati</taxon>
        <taxon>Verrucomicrobiota</taxon>
        <taxon>Opitutia</taxon>
        <taxon>Puniceicoccales</taxon>
        <taxon>Cerasicoccaceae</taxon>
        <taxon>Rubellicoccus</taxon>
    </lineage>
</organism>
<feature type="domain" description="ACT" evidence="8">
    <location>
        <begin position="861"/>
        <end position="938"/>
    </location>
</feature>
<sequence>MTIDKIDPLYRRIREHAEKRLLFDAGSSSGDRLPKLKEYMRLEREMLLRYQRKGDRGTRVAKARSIMLDVLLEKLFQFALEAYYKQHGPPPCEVALVALGGYGREEVCPYSDVDLMFLFPKKSKKKLIEPLQTTLADEILYPLWDLGLKVGHSTRTSREAIEEAKADDQTKNALTEARLICGSNEVYLEFEKAFRSLTKNEKPGPYVKQRLNDQKARREKYGGTVFMQEPDIKNGVGGMRDYQSILWMAHVRLGVGSLIELERKEYLTEADRKLLEKAYDFLMRVRIELHFQSNRATDVINLEKQPLVAWALGYKQRDVFKRVEAFMRDYYRHAQRIYLISTRLEQRLAVASLAGPSKIPFRAVIESRRADLQRYIDGFILNKGVFYSEHNKIFEEDPVRLLRIFRYLQQHEGSLDVELRILISDSINLLTPKVARQEAAKRCFRSILQSTGQVYDALQPMHELGVLGRFLPEFEGITCLVQHEYYHRYTADIHTLETIRILDQVITGDIPGTQHYQKALHDTEIPALLYLMLLLHDIGKGESIKNHQKIGTQLSKAVIKRLDVEKPLWEEILWIVENHLEMARFWQRLDVHDPDTVSSLTQFVGEEDRLRYLYVLTYCDTCGTSASLWNSYKESLHTTLFNNALAQLHGDQKSIRKKSEERKEMIHRDIIKQRLPDLAEDQVEAHFSLLPERYFIHNSTEEVILHLKMINQMLVTISESDSVGSLVPMIDWRDDHDQGFTVVNVITWDRAGLFYKLAGALTVAGVNILSTKAISRSDHITIDTFYIVSPSGGIVESKRAEPTFRKSLSDALLEGKDLMPDILAQAKQVSNSIAFPQNTRLQAPIPSTVDVYHELSLKRTIVEVQANDHLGLLYQLAKAIFDHGYNITFARISTERDAALDTFYIENINETDSDTTRLLSLREDLTKIVAQEDIRAAG</sequence>
<dbReference type="PANTHER" id="PTHR47320:SF1">
    <property type="entry name" value="BIFUNCTIONAL URIDYLYLTRANSFERASE_URIDYLYL-REMOVING ENZYME"/>
    <property type="match status" value="1"/>
</dbReference>
<dbReference type="CDD" id="cd05401">
    <property type="entry name" value="NT_GlnE_GlnD_like"/>
    <property type="match status" value="1"/>
</dbReference>
<keyword evidence="5 7" id="KW-0460">Magnesium</keyword>
<dbReference type="Pfam" id="PF03445">
    <property type="entry name" value="DUF294"/>
    <property type="match status" value="1"/>
</dbReference>
<dbReference type="Gene3D" id="1.10.3090.10">
    <property type="entry name" value="cca-adding enzyme, domain 2"/>
    <property type="match status" value="1"/>
</dbReference>
<dbReference type="InterPro" id="IPR006674">
    <property type="entry name" value="HD_domain"/>
</dbReference>
<dbReference type="SUPFAM" id="SSF81593">
    <property type="entry name" value="Nucleotidyltransferase substrate binding subunit/domain"/>
    <property type="match status" value="1"/>
</dbReference>
<feature type="domain" description="ACT" evidence="8">
    <location>
        <begin position="742"/>
        <end position="825"/>
    </location>
</feature>
<dbReference type="SMART" id="SM00471">
    <property type="entry name" value="HDc"/>
    <property type="match status" value="1"/>
</dbReference>
<comment type="caution">
    <text evidence="7">Lacks conserved residue(s) required for the propagation of feature annotation.</text>
</comment>
<keyword evidence="6 7" id="KW-0511">Multifunctional enzyme</keyword>
<dbReference type="Gene3D" id="3.30.460.10">
    <property type="entry name" value="Beta Polymerase, domain 2"/>
    <property type="match status" value="1"/>
</dbReference>
<dbReference type="InterPro" id="IPR003607">
    <property type="entry name" value="HD/PDEase_dom"/>
</dbReference>
<dbReference type="HAMAP" id="MF_00277">
    <property type="entry name" value="PII_uridylyl_transf"/>
    <property type="match status" value="1"/>
</dbReference>
<evidence type="ECO:0000256" key="2">
    <source>
        <dbReference type="ARBA" id="ARBA00022695"/>
    </source>
</evidence>
<dbReference type="GO" id="GO:0008081">
    <property type="term" value="F:phosphoric diester hydrolase activity"/>
    <property type="evidence" value="ECO:0007669"/>
    <property type="project" value="UniProtKB-UniRule"/>
</dbReference>
<comment type="domain">
    <text evidence="7">Has four distinct domains: an N-terminal nucleotidyltransferase (NT) domain responsible for UTase activity, a central HD domain that encodes UR activity, and two C-terminal ACT domains that seem to have a role in glutamine sensing.</text>
</comment>
<dbReference type="Proteomes" id="UP001304300">
    <property type="component" value="Chromosome"/>
</dbReference>